<name>A0A1R3H4M8_COCAP</name>
<protein>
    <submittedName>
        <fullName evidence="2">Uncharacterized protein</fullName>
    </submittedName>
</protein>
<feature type="region of interest" description="Disordered" evidence="1">
    <location>
        <begin position="1"/>
        <end position="26"/>
    </location>
</feature>
<dbReference type="AlphaFoldDB" id="A0A1R3H4M8"/>
<proteinExistence type="predicted"/>
<accession>A0A1R3H4M8</accession>
<comment type="caution">
    <text evidence="2">The sequence shown here is derived from an EMBL/GenBank/DDBJ whole genome shotgun (WGS) entry which is preliminary data.</text>
</comment>
<reference evidence="2 3" key="1">
    <citation type="submission" date="2013-09" db="EMBL/GenBank/DDBJ databases">
        <title>Corchorus capsularis genome sequencing.</title>
        <authorList>
            <person name="Alam M."/>
            <person name="Haque M.S."/>
            <person name="Islam M.S."/>
            <person name="Emdad E.M."/>
            <person name="Islam M.M."/>
            <person name="Ahmed B."/>
            <person name="Halim A."/>
            <person name="Hossen Q.M.M."/>
            <person name="Hossain M.Z."/>
            <person name="Ahmed R."/>
            <person name="Khan M.M."/>
            <person name="Islam R."/>
            <person name="Rashid M.M."/>
            <person name="Khan S.A."/>
            <person name="Rahman M.S."/>
            <person name="Alam M."/>
        </authorList>
    </citation>
    <scope>NUCLEOTIDE SEQUENCE [LARGE SCALE GENOMIC DNA]</scope>
    <source>
        <strain evidence="3">cv. CVL-1</strain>
        <tissue evidence="2">Whole seedling</tissue>
    </source>
</reference>
<organism evidence="2 3">
    <name type="scientific">Corchorus capsularis</name>
    <name type="common">Jute</name>
    <dbReference type="NCBI Taxonomy" id="210143"/>
    <lineage>
        <taxon>Eukaryota</taxon>
        <taxon>Viridiplantae</taxon>
        <taxon>Streptophyta</taxon>
        <taxon>Embryophyta</taxon>
        <taxon>Tracheophyta</taxon>
        <taxon>Spermatophyta</taxon>
        <taxon>Magnoliopsida</taxon>
        <taxon>eudicotyledons</taxon>
        <taxon>Gunneridae</taxon>
        <taxon>Pentapetalae</taxon>
        <taxon>rosids</taxon>
        <taxon>malvids</taxon>
        <taxon>Malvales</taxon>
        <taxon>Malvaceae</taxon>
        <taxon>Grewioideae</taxon>
        <taxon>Apeibeae</taxon>
        <taxon>Corchorus</taxon>
    </lineage>
</organism>
<dbReference type="Gramene" id="OMO65318">
    <property type="protein sequence ID" value="OMO65318"/>
    <property type="gene ID" value="CCACVL1_21553"/>
</dbReference>
<dbReference type="EMBL" id="AWWV01012647">
    <property type="protein sequence ID" value="OMO65318.1"/>
    <property type="molecule type" value="Genomic_DNA"/>
</dbReference>
<evidence type="ECO:0000313" key="3">
    <source>
        <dbReference type="Proteomes" id="UP000188268"/>
    </source>
</evidence>
<keyword evidence="3" id="KW-1185">Reference proteome</keyword>
<sequence length="26" mass="2955">MDKKNTGAHSRWHDGPVEDPIELGKH</sequence>
<evidence type="ECO:0000313" key="2">
    <source>
        <dbReference type="EMBL" id="OMO65318.1"/>
    </source>
</evidence>
<evidence type="ECO:0000256" key="1">
    <source>
        <dbReference type="SAM" id="MobiDB-lite"/>
    </source>
</evidence>
<gene>
    <name evidence="2" type="ORF">CCACVL1_21553</name>
</gene>
<dbReference type="Proteomes" id="UP000188268">
    <property type="component" value="Unassembled WGS sequence"/>
</dbReference>